<accession>A0ABY7D3M1</accession>
<evidence type="ECO:0000256" key="2">
    <source>
        <dbReference type="SAM" id="Phobius"/>
    </source>
</evidence>
<feature type="region of interest" description="Disordered" evidence="1">
    <location>
        <begin position="134"/>
        <end position="203"/>
    </location>
</feature>
<dbReference type="EMBL" id="CP110434">
    <property type="protein sequence ID" value="WAQ91419.1"/>
    <property type="molecule type" value="Genomic_DNA"/>
</dbReference>
<keyword evidence="4" id="KW-1185">Reference proteome</keyword>
<dbReference type="GeneID" id="77803900"/>
<sequence>MPSSPKIVHGIFAFGSLSAAISSVLISVRLGALEYIKQNYIDGLCVDVWDGFFRSPLNLLAITFLFYLPFHCLSIRAPASMLFFTGIMAIPSALFFVATFLELMPIVLPLGAVLHALALFGLNELRLARQPKPLRPSVSFSSPPSDQPKKKTSKSDLLRLTRNPPAERPQSLNLSPSPSLKHSHQKSKPGPPSPISKRKRRES</sequence>
<protein>
    <submittedName>
        <fullName evidence="3">Uncharacterized protein</fullName>
    </submittedName>
</protein>
<keyword evidence="2" id="KW-1133">Transmembrane helix</keyword>
<organism evidence="3 4">
    <name type="scientific">Puccinia triticina</name>
    <dbReference type="NCBI Taxonomy" id="208348"/>
    <lineage>
        <taxon>Eukaryota</taxon>
        <taxon>Fungi</taxon>
        <taxon>Dikarya</taxon>
        <taxon>Basidiomycota</taxon>
        <taxon>Pucciniomycotina</taxon>
        <taxon>Pucciniomycetes</taxon>
        <taxon>Pucciniales</taxon>
        <taxon>Pucciniaceae</taxon>
        <taxon>Puccinia</taxon>
    </lineage>
</organism>
<evidence type="ECO:0000313" key="3">
    <source>
        <dbReference type="EMBL" id="WAQ91419.1"/>
    </source>
</evidence>
<feature type="transmembrane region" description="Helical" evidence="2">
    <location>
        <begin position="7"/>
        <end position="32"/>
    </location>
</feature>
<evidence type="ECO:0000313" key="4">
    <source>
        <dbReference type="Proteomes" id="UP001164743"/>
    </source>
</evidence>
<evidence type="ECO:0000256" key="1">
    <source>
        <dbReference type="SAM" id="MobiDB-lite"/>
    </source>
</evidence>
<reference evidence="3" key="1">
    <citation type="submission" date="2022-10" db="EMBL/GenBank/DDBJ databases">
        <title>Puccinia triticina Genome sequencing and assembly.</title>
        <authorList>
            <person name="Li C."/>
        </authorList>
    </citation>
    <scope>NUCLEOTIDE SEQUENCE</scope>
    <source>
        <strain evidence="3">Pt15</strain>
    </source>
</reference>
<feature type="transmembrane region" description="Helical" evidence="2">
    <location>
        <begin position="106"/>
        <end position="125"/>
    </location>
</feature>
<name>A0ABY7D3M1_9BASI</name>
<dbReference type="Proteomes" id="UP001164743">
    <property type="component" value="Chromosome 14A"/>
</dbReference>
<feature type="compositionally biased region" description="Low complexity" evidence="1">
    <location>
        <begin position="169"/>
        <end position="180"/>
    </location>
</feature>
<dbReference type="RefSeq" id="XP_053026974.1">
    <property type="nucleotide sequence ID" value="XM_053163005.1"/>
</dbReference>
<gene>
    <name evidence="3" type="ORF">PtA15_14A303</name>
</gene>
<keyword evidence="2" id="KW-0812">Transmembrane</keyword>
<feature type="transmembrane region" description="Helical" evidence="2">
    <location>
        <begin position="82"/>
        <end position="100"/>
    </location>
</feature>
<proteinExistence type="predicted"/>
<feature type="transmembrane region" description="Helical" evidence="2">
    <location>
        <begin position="52"/>
        <end position="70"/>
    </location>
</feature>
<keyword evidence="2" id="KW-0472">Membrane</keyword>
<feature type="compositionally biased region" description="Basic and acidic residues" evidence="1">
    <location>
        <begin position="147"/>
        <end position="159"/>
    </location>
</feature>